<sequence>MYIIYLFTYAGLRVNETRGELEQFLIFIKEIQSLTGELPVIILESTSHYHTPIIQWLVENQIPYVLLISHYFLSDKAIELRKVKTDAFDAYQLGILYYKEEFEPHNTRELQLLNLRNLARQQEIITNMHVEAKLNFHTILGQVFPEYRGDLGFYFHKYH</sequence>
<gene>
    <name evidence="2" type="ORF">J2S17_001455</name>
</gene>
<accession>A0ABU0AGN2</accession>
<dbReference type="RefSeq" id="WP_370874972.1">
    <property type="nucleotide sequence ID" value="NZ_JAUSUB010000005.1"/>
</dbReference>
<dbReference type="InterPro" id="IPR002525">
    <property type="entry name" value="Transp_IS110-like_N"/>
</dbReference>
<evidence type="ECO:0000313" key="3">
    <source>
        <dbReference type="Proteomes" id="UP001238088"/>
    </source>
</evidence>
<comment type="caution">
    <text evidence="2">The sequence shown here is derived from an EMBL/GenBank/DDBJ whole genome shotgun (WGS) entry which is preliminary data.</text>
</comment>
<dbReference type="EMBL" id="JAUSUB010000005">
    <property type="protein sequence ID" value="MDQ0269583.1"/>
    <property type="molecule type" value="Genomic_DNA"/>
</dbReference>
<dbReference type="Proteomes" id="UP001238088">
    <property type="component" value="Unassembled WGS sequence"/>
</dbReference>
<protein>
    <recommendedName>
        <fullName evidence="1">Transposase IS110-like N-terminal domain-containing protein</fullName>
    </recommendedName>
</protein>
<evidence type="ECO:0000259" key="1">
    <source>
        <dbReference type="Pfam" id="PF01548"/>
    </source>
</evidence>
<keyword evidence="3" id="KW-1185">Reference proteome</keyword>
<feature type="domain" description="Transposase IS110-like N-terminal" evidence="1">
    <location>
        <begin position="14"/>
        <end position="145"/>
    </location>
</feature>
<reference evidence="2 3" key="1">
    <citation type="submission" date="2023-07" db="EMBL/GenBank/DDBJ databases">
        <title>Genomic Encyclopedia of Type Strains, Phase IV (KMG-IV): sequencing the most valuable type-strain genomes for metagenomic binning, comparative biology and taxonomic classification.</title>
        <authorList>
            <person name="Goeker M."/>
        </authorList>
    </citation>
    <scope>NUCLEOTIDE SEQUENCE [LARGE SCALE GENOMIC DNA]</scope>
    <source>
        <strain evidence="2 3">DSM 23494</strain>
    </source>
</reference>
<name>A0ABU0AGN2_9BACI</name>
<organism evidence="2 3">
    <name type="scientific">Cytobacillus purgationiresistens</name>
    <dbReference type="NCBI Taxonomy" id="863449"/>
    <lineage>
        <taxon>Bacteria</taxon>
        <taxon>Bacillati</taxon>
        <taxon>Bacillota</taxon>
        <taxon>Bacilli</taxon>
        <taxon>Bacillales</taxon>
        <taxon>Bacillaceae</taxon>
        <taxon>Cytobacillus</taxon>
    </lineage>
</organism>
<dbReference type="Pfam" id="PF01548">
    <property type="entry name" value="DEDD_Tnp_IS110"/>
    <property type="match status" value="1"/>
</dbReference>
<evidence type="ECO:0000313" key="2">
    <source>
        <dbReference type="EMBL" id="MDQ0269583.1"/>
    </source>
</evidence>
<proteinExistence type="predicted"/>